<evidence type="ECO:0000256" key="4">
    <source>
        <dbReference type="ARBA" id="ARBA00023136"/>
    </source>
</evidence>
<reference evidence="7 8" key="1">
    <citation type="submission" date="2021-05" db="EMBL/GenBank/DDBJ databases">
        <authorList>
            <person name="Zahm M."/>
            <person name="Klopp C."/>
            <person name="Cabau C."/>
            <person name="Kuhl H."/>
            <person name="Suciu R."/>
            <person name="Ciorpac M."/>
            <person name="Holostenco D."/>
            <person name="Gessner J."/>
            <person name="Wuertz S."/>
            <person name="Hohne C."/>
            <person name="Stock M."/>
            <person name="Gislard M."/>
            <person name="Lluch J."/>
            <person name="Milhes M."/>
            <person name="Lampietro C."/>
            <person name="Lopez Roques C."/>
            <person name="Donnadieu C."/>
            <person name="Du K."/>
            <person name="Schartl M."/>
            <person name="Guiguen Y."/>
        </authorList>
    </citation>
    <scope>NUCLEOTIDE SEQUENCE [LARGE SCALE GENOMIC DNA]</scope>
    <source>
        <strain evidence="7">Hh-F2</strain>
        <tissue evidence="7">Blood</tissue>
    </source>
</reference>
<dbReference type="CDD" id="cd10428">
    <property type="entry name" value="LFG_like"/>
    <property type="match status" value="1"/>
</dbReference>
<dbReference type="InterPro" id="IPR006214">
    <property type="entry name" value="Bax_inhibitor_1-related"/>
</dbReference>
<feature type="transmembrane region" description="Helical" evidence="5">
    <location>
        <begin position="218"/>
        <end position="237"/>
    </location>
</feature>
<dbReference type="PANTHER" id="PTHR23291">
    <property type="entry name" value="BAX INHIBITOR-RELATED"/>
    <property type="match status" value="1"/>
</dbReference>
<feature type="transmembrane region" description="Helical" evidence="5">
    <location>
        <begin position="188"/>
        <end position="206"/>
    </location>
</feature>
<evidence type="ECO:0000256" key="1">
    <source>
        <dbReference type="ARBA" id="ARBA00004141"/>
    </source>
</evidence>
<evidence type="ECO:0000256" key="5">
    <source>
        <dbReference type="RuleBase" id="RU004379"/>
    </source>
</evidence>
<dbReference type="Pfam" id="PF01027">
    <property type="entry name" value="Bax1-I"/>
    <property type="match status" value="1"/>
</dbReference>
<keyword evidence="4 5" id="KW-0472">Membrane</keyword>
<feature type="transmembrane region" description="Helical" evidence="5">
    <location>
        <begin position="278"/>
        <end position="300"/>
    </location>
</feature>
<evidence type="ECO:0000256" key="3">
    <source>
        <dbReference type="ARBA" id="ARBA00022989"/>
    </source>
</evidence>
<feature type="compositionally biased region" description="Polar residues" evidence="6">
    <location>
        <begin position="37"/>
        <end position="48"/>
    </location>
</feature>
<feature type="transmembrane region" description="Helical" evidence="5">
    <location>
        <begin position="243"/>
        <end position="266"/>
    </location>
</feature>
<evidence type="ECO:0000313" key="7">
    <source>
        <dbReference type="EMBL" id="KAK6491434.1"/>
    </source>
</evidence>
<dbReference type="PANTHER" id="PTHR23291:SF47">
    <property type="entry name" value="TRANSMEMBRANE BAX INHIBITOR MOTIF CONTAINING 7"/>
    <property type="match status" value="1"/>
</dbReference>
<keyword evidence="3 5" id="KW-1133">Transmembrane helix</keyword>
<dbReference type="EMBL" id="JAHFZB010000003">
    <property type="protein sequence ID" value="KAK6491434.1"/>
    <property type="molecule type" value="Genomic_DNA"/>
</dbReference>
<gene>
    <name evidence="7" type="ORF">HHUSO_G3492</name>
</gene>
<comment type="subcellular location">
    <subcellularLocation>
        <location evidence="1">Membrane</location>
        <topology evidence="1">Multi-pass membrane protein</topology>
    </subcellularLocation>
</comment>
<evidence type="ECO:0000256" key="6">
    <source>
        <dbReference type="SAM" id="MobiDB-lite"/>
    </source>
</evidence>
<feature type="transmembrane region" description="Helical" evidence="5">
    <location>
        <begin position="98"/>
        <end position="119"/>
    </location>
</feature>
<feature type="transmembrane region" description="Helical" evidence="5">
    <location>
        <begin position="162"/>
        <end position="182"/>
    </location>
</feature>
<organism evidence="7 8">
    <name type="scientific">Huso huso</name>
    <name type="common">Beluga</name>
    <name type="synonym">Acipenser huso</name>
    <dbReference type="NCBI Taxonomy" id="61971"/>
    <lineage>
        <taxon>Eukaryota</taxon>
        <taxon>Metazoa</taxon>
        <taxon>Chordata</taxon>
        <taxon>Craniata</taxon>
        <taxon>Vertebrata</taxon>
        <taxon>Euteleostomi</taxon>
        <taxon>Actinopterygii</taxon>
        <taxon>Chondrostei</taxon>
        <taxon>Acipenseriformes</taxon>
        <taxon>Acipenseridae</taxon>
        <taxon>Huso</taxon>
    </lineage>
</organism>
<name>A0ABR1A2Z1_HUSHU</name>
<feature type="region of interest" description="Disordered" evidence="6">
    <location>
        <begin position="1"/>
        <end position="50"/>
    </location>
</feature>
<keyword evidence="8" id="KW-1185">Reference proteome</keyword>
<proteinExistence type="inferred from homology"/>
<protein>
    <submittedName>
        <fullName evidence="7">Protein lifeguard 1-like</fullName>
    </submittedName>
</protein>
<comment type="similarity">
    <text evidence="5">Belongs to the BI1 family.</text>
</comment>
<accession>A0ABR1A2Z1</accession>
<keyword evidence="2 5" id="KW-0812">Transmembrane</keyword>
<sequence>MENVYKEQNVPSYNPAYPPPQAHPGYTPQEYLPPAYSGSTVASGNPASVSPAPPGTGFIGGPSLRQDDPPPEYSNSFADAPYNAFSEKAIRRAFIRKVYLILMAQLIVTVGFICMFVYWDTLNSWVWKNPWFTYTLIPMLFVLIIILSCFENARRKVPLNFIFLGLFTVVEGLMLGATTVFFTADAVMWAVGATAFVSFGLSVFAMQTKVDFTKAAGIIWVICLSLIAFGILCAIIRSRWLHIVYASIGTLIFAVYLVIDTQMILGGNHKYSTSPEEYVFAALNLYLDVINMFLFILQLIGLSK</sequence>
<feature type="transmembrane region" description="Helical" evidence="5">
    <location>
        <begin position="131"/>
        <end position="150"/>
    </location>
</feature>
<dbReference type="Proteomes" id="UP001369086">
    <property type="component" value="Unassembled WGS sequence"/>
</dbReference>
<evidence type="ECO:0000313" key="8">
    <source>
        <dbReference type="Proteomes" id="UP001369086"/>
    </source>
</evidence>
<evidence type="ECO:0000256" key="2">
    <source>
        <dbReference type="ARBA" id="ARBA00022692"/>
    </source>
</evidence>
<comment type="caution">
    <text evidence="7">The sequence shown here is derived from an EMBL/GenBank/DDBJ whole genome shotgun (WGS) entry which is preliminary data.</text>
</comment>